<evidence type="ECO:0000256" key="3">
    <source>
        <dbReference type="ARBA" id="ARBA00022723"/>
    </source>
</evidence>
<keyword evidence="2 8" id="KW-0004">4Fe-4S</keyword>
<evidence type="ECO:0000256" key="9">
    <source>
        <dbReference type="SAM" id="Coils"/>
    </source>
</evidence>
<dbReference type="EC" id="7.-.-.-" evidence="8"/>
<feature type="binding site" evidence="8">
    <location>
        <position position="381"/>
    </location>
    <ligand>
        <name>[4Fe-4S] cluster</name>
        <dbReference type="ChEBI" id="CHEBI:49883"/>
        <label>2</label>
    </ligand>
</feature>
<dbReference type="SUPFAM" id="SSF46548">
    <property type="entry name" value="alpha-helical ferredoxin"/>
    <property type="match status" value="1"/>
</dbReference>
<dbReference type="PANTHER" id="PTHR43034">
    <property type="entry name" value="ION-TRANSLOCATING OXIDOREDUCTASE COMPLEX SUBUNIT C"/>
    <property type="match status" value="1"/>
</dbReference>
<feature type="binding site" evidence="8">
    <location>
        <position position="410"/>
    </location>
    <ligand>
        <name>[4Fe-4S] cluster</name>
        <dbReference type="ChEBI" id="CHEBI:49883"/>
        <label>2</label>
    </ligand>
</feature>
<evidence type="ECO:0000313" key="12">
    <source>
        <dbReference type="EMBL" id="BBB28983.1"/>
    </source>
</evidence>
<evidence type="ECO:0000313" key="13">
    <source>
        <dbReference type="Proteomes" id="UP000595332"/>
    </source>
</evidence>
<feature type="binding site" evidence="8">
    <location>
        <position position="413"/>
    </location>
    <ligand>
        <name>[4Fe-4S] cluster</name>
        <dbReference type="ChEBI" id="CHEBI:49883"/>
        <label>2</label>
    </ligand>
</feature>
<feature type="region of interest" description="Disordered" evidence="10">
    <location>
        <begin position="1"/>
        <end position="20"/>
    </location>
</feature>
<keyword evidence="9" id="KW-0175">Coiled coil</keyword>
<dbReference type="InterPro" id="IPR019554">
    <property type="entry name" value="Soluble_ligand-bd"/>
</dbReference>
<evidence type="ECO:0000256" key="10">
    <source>
        <dbReference type="SAM" id="MobiDB-lite"/>
    </source>
</evidence>
<dbReference type="RefSeq" id="WP_201349625.1">
    <property type="nucleotide sequence ID" value="NZ_AP014546.1"/>
</dbReference>
<dbReference type="InterPro" id="IPR037225">
    <property type="entry name" value="Nuo51_FMN-bd_sf"/>
</dbReference>
<evidence type="ECO:0000256" key="7">
    <source>
        <dbReference type="ARBA" id="ARBA00023014"/>
    </source>
</evidence>
<dbReference type="EMBL" id="AP014546">
    <property type="protein sequence ID" value="BBB28983.1"/>
    <property type="molecule type" value="Genomic_DNA"/>
</dbReference>
<dbReference type="InterPro" id="IPR017896">
    <property type="entry name" value="4Fe4S_Fe-S-bd"/>
</dbReference>
<comment type="function">
    <text evidence="8">Part of a membrane-bound complex that couples electron transfer with translocation of ions across the membrane.</text>
</comment>
<feature type="binding site" evidence="8">
    <location>
        <position position="374"/>
    </location>
    <ligand>
        <name>[4Fe-4S] cluster</name>
        <dbReference type="ChEBI" id="CHEBI:49883"/>
        <label>1</label>
    </ligand>
</feature>
<protein>
    <recommendedName>
        <fullName evidence="8">Ion-translocating oxidoreductase complex subunit C</fullName>
        <ecNumber evidence="8">7.-.-.-</ecNumber>
    </recommendedName>
    <alternativeName>
        <fullName evidence="8">Rnf electron transport complex subunit C</fullName>
    </alternativeName>
</protein>
<feature type="domain" description="4Fe-4S ferredoxin-type" evidence="11">
    <location>
        <begin position="362"/>
        <end position="391"/>
    </location>
</feature>
<evidence type="ECO:0000259" key="11">
    <source>
        <dbReference type="PROSITE" id="PS51379"/>
    </source>
</evidence>
<evidence type="ECO:0000256" key="1">
    <source>
        <dbReference type="ARBA" id="ARBA00022448"/>
    </source>
</evidence>
<keyword evidence="3 8" id="KW-0479">Metal-binding</keyword>
<feature type="compositionally biased region" description="Low complexity" evidence="10">
    <location>
        <begin position="479"/>
        <end position="495"/>
    </location>
</feature>
<dbReference type="PROSITE" id="PS00198">
    <property type="entry name" value="4FE4S_FER_1"/>
    <property type="match status" value="2"/>
</dbReference>
<dbReference type="GO" id="GO:0005886">
    <property type="term" value="C:plasma membrane"/>
    <property type="evidence" value="ECO:0007669"/>
    <property type="project" value="UniProtKB-SubCell"/>
</dbReference>
<evidence type="ECO:0000256" key="4">
    <source>
        <dbReference type="ARBA" id="ARBA00022737"/>
    </source>
</evidence>
<gene>
    <name evidence="8 12" type="primary">rnfC</name>
    <name evidence="12" type="ORF">NEJAP_1026</name>
</gene>
<evidence type="ECO:0000256" key="8">
    <source>
        <dbReference type="HAMAP-Rule" id="MF_00461"/>
    </source>
</evidence>
<dbReference type="GO" id="GO:0009055">
    <property type="term" value="F:electron transfer activity"/>
    <property type="evidence" value="ECO:0007669"/>
    <property type="project" value="InterPro"/>
</dbReference>
<comment type="cofactor">
    <cofactor evidence="8">
        <name>[4Fe-4S] cluster</name>
        <dbReference type="ChEBI" id="CHEBI:49883"/>
    </cofactor>
    <text evidence="8">Binds 2 [4Fe-4S] clusters per subunit.</text>
</comment>
<evidence type="ECO:0000256" key="6">
    <source>
        <dbReference type="ARBA" id="ARBA00023004"/>
    </source>
</evidence>
<feature type="binding site" evidence="8">
    <location>
        <position position="420"/>
    </location>
    <ligand>
        <name>[4Fe-4S] cluster</name>
        <dbReference type="ChEBI" id="CHEBI:49883"/>
        <label>1</label>
    </ligand>
</feature>
<dbReference type="NCBIfam" id="NF003454">
    <property type="entry name" value="PRK05035.1"/>
    <property type="match status" value="1"/>
</dbReference>
<dbReference type="InterPro" id="IPR017900">
    <property type="entry name" value="4Fe4S_Fe_S_CS"/>
</dbReference>
<proteinExistence type="inferred from homology"/>
<feature type="binding site" evidence="8">
    <location>
        <position position="416"/>
    </location>
    <ligand>
        <name>[4Fe-4S] cluster</name>
        <dbReference type="ChEBI" id="CHEBI:49883"/>
        <label>2</label>
    </ligand>
</feature>
<evidence type="ECO:0000256" key="5">
    <source>
        <dbReference type="ARBA" id="ARBA00022982"/>
    </source>
</evidence>
<dbReference type="InterPro" id="IPR011538">
    <property type="entry name" value="Nuo51_FMN-bd"/>
</dbReference>
<dbReference type="GO" id="GO:0051539">
    <property type="term" value="F:4 iron, 4 sulfur cluster binding"/>
    <property type="evidence" value="ECO:0007669"/>
    <property type="project" value="UniProtKB-KW"/>
</dbReference>
<dbReference type="SUPFAM" id="SSF142019">
    <property type="entry name" value="Nqo1 FMN-binding domain-like"/>
    <property type="match status" value="1"/>
</dbReference>
<sequence length="855" mass="92253">MSKIFAFHGGIHPPENKKQSTRAPIRLAPIPEQLTIPIQQHIGAPAKPCVHVGEQVLKGQMIAQAQGRISVSIHASSSGTITDISPQAVPHPSGLEAPCISIKTDGQDQWVPHQGLADYHTLPQLELIDYIRNHGIAGMGGAGFPTDVKLHLGDDHIVNTLIINAAECEPYITADDMLIRERAEQVVGGIEIINYLLNPTHILIGIEDNKAHAIRVLEDALRHTELNIDIVVVPTKYPSGGEKQLVRLLTGVEVPSGRIPADVGIVCQNIGTVAAINQAVHHGTPLISRIVTVTGGAVGKPQNLEALIGTPINDLLEAAQVNHKTLSRLVMGGPMMGFTIEDDAIPIIKTSNCIIAAVKEEMPPAPPSQACIRCGLCEQACPAELLPQQLFWFSKSREFEKAKHHNLFDCIECGACSYVCPSNIPLVQYYRFAKNEIRAEEAEQRKSDQARQRFEARQARLEQAILDKEIRRKERAEQAAKTQAAKKASSENAAKTPEDNIKQLKTAAAITRTKLKKALSALEAAKADSSDSIAQLDLQHKQAEHAAEEAQKALELAQSGSQLPTTSAAPDIKQLKTQAAVARTKLKKAQQALKIAEEKGHDGADTLRATVVQLEEKSAAAQLAFTNAETDTSSSGSPLPALKESTDKALGTLKKAEAALETALANNSPAAEKMKAGVEKLKTKYTEALAAQKAAESLSTKTTSAPEATKAPVESAEQQPTARTPADLKALKQNVSIMRTKLKKAETLLASAEIDSEQASELQQEIVRLTQLHKDAKKQLDAEEEEKIKAAADQGIDLKKLKIDAALARAAVTKLERSIKKAQEAEPAELNALQNELLAAQQQATQFNNTLSQFE</sequence>
<feature type="region of interest" description="Disordered" evidence="10">
    <location>
        <begin position="695"/>
        <end position="725"/>
    </location>
</feature>
<dbReference type="Pfam" id="PF13375">
    <property type="entry name" value="RnfC_N"/>
    <property type="match status" value="1"/>
</dbReference>
<dbReference type="InterPro" id="IPR010208">
    <property type="entry name" value="Ion_transpt_RnfC/RsxC"/>
</dbReference>
<name>A0A7R6P821_9GAMM</name>
<dbReference type="GO" id="GO:0046872">
    <property type="term" value="F:metal ion binding"/>
    <property type="evidence" value="ECO:0007669"/>
    <property type="project" value="UniProtKB-KW"/>
</dbReference>
<dbReference type="InterPro" id="IPR026902">
    <property type="entry name" value="RnfC_N"/>
</dbReference>
<dbReference type="GO" id="GO:0022900">
    <property type="term" value="P:electron transport chain"/>
    <property type="evidence" value="ECO:0007669"/>
    <property type="project" value="UniProtKB-UniRule"/>
</dbReference>
<dbReference type="NCBIfam" id="TIGR01945">
    <property type="entry name" value="rnfC"/>
    <property type="match status" value="1"/>
</dbReference>
<dbReference type="Pfam" id="PF10531">
    <property type="entry name" value="SLBB"/>
    <property type="match status" value="1"/>
</dbReference>
<feature type="coiled-coil region" evidence="9">
    <location>
        <begin position="728"/>
        <end position="850"/>
    </location>
</feature>
<dbReference type="Proteomes" id="UP000595332">
    <property type="component" value="Chromosome"/>
</dbReference>
<accession>A0A7R6P821</accession>
<dbReference type="Pfam" id="PF12838">
    <property type="entry name" value="Fer4_7"/>
    <property type="match status" value="1"/>
</dbReference>
<reference evidence="12 13" key="1">
    <citation type="journal article" date="2008" name="Int. J. Syst. Evol. Microbiol.">
        <title>Neptunomonas japonica sp. nov., an Osedax japonicus symbiont-like bacterium isolated from sediment adjacent to sperm whale carcasses off Kagoshima, Japan.</title>
        <authorList>
            <person name="Miyazaki M."/>
            <person name="Nogi Y."/>
            <person name="Fujiwara Y."/>
            <person name="Kawato M."/>
            <person name="Kubokawa K."/>
            <person name="Horikoshi K."/>
        </authorList>
    </citation>
    <scope>NUCLEOTIDE SEQUENCE [LARGE SCALE GENOMIC DNA]</scope>
    <source>
        <strain evidence="12 13">JAMM 1380</strain>
    </source>
</reference>
<keyword evidence="8" id="KW-0472">Membrane</keyword>
<dbReference type="Gene3D" id="3.30.70.20">
    <property type="match status" value="1"/>
</dbReference>
<keyword evidence="4 8" id="KW-0677">Repeat</keyword>
<feature type="binding site" evidence="8">
    <location>
        <position position="377"/>
    </location>
    <ligand>
        <name>[4Fe-4S] cluster</name>
        <dbReference type="ChEBI" id="CHEBI:49883"/>
        <label>1</label>
    </ligand>
</feature>
<dbReference type="PANTHER" id="PTHR43034:SF2">
    <property type="entry name" value="ION-TRANSLOCATING OXIDOREDUCTASE COMPLEX SUBUNIT C"/>
    <property type="match status" value="1"/>
</dbReference>
<keyword evidence="8" id="KW-1003">Cell membrane</keyword>
<keyword evidence="13" id="KW-1185">Reference proteome</keyword>
<keyword evidence="8" id="KW-0997">Cell inner membrane</keyword>
<organism evidence="12 13">
    <name type="scientific">Neptunomonas japonica JAMM 1380</name>
    <dbReference type="NCBI Taxonomy" id="1441457"/>
    <lineage>
        <taxon>Bacteria</taxon>
        <taxon>Pseudomonadati</taxon>
        <taxon>Pseudomonadota</taxon>
        <taxon>Gammaproteobacteria</taxon>
        <taxon>Oceanospirillales</taxon>
        <taxon>Oceanospirillaceae</taxon>
        <taxon>Neptunomonas</taxon>
    </lineage>
</organism>
<feature type="coiled-coil region" evidence="9">
    <location>
        <begin position="533"/>
        <end position="599"/>
    </location>
</feature>
<feature type="compositionally biased region" description="Polar residues" evidence="10">
    <location>
        <begin position="697"/>
        <end position="706"/>
    </location>
</feature>
<keyword evidence="8" id="KW-1278">Translocase</keyword>
<keyword evidence="5 8" id="KW-0249">Electron transport</keyword>
<dbReference type="Gene3D" id="3.40.50.11540">
    <property type="entry name" value="NADH-ubiquinone oxidoreductase 51kDa subunit"/>
    <property type="match status" value="1"/>
</dbReference>
<comment type="similarity">
    <text evidence="8">Belongs to the 4Fe4S bacterial-type ferredoxin family. RnfC subfamily.</text>
</comment>
<dbReference type="AlphaFoldDB" id="A0A7R6P821"/>
<keyword evidence="1 8" id="KW-0813">Transport</keyword>
<keyword evidence="7 8" id="KW-0411">Iron-sulfur</keyword>
<keyword evidence="6 8" id="KW-0408">Iron</keyword>
<feature type="domain" description="4Fe-4S ferredoxin-type" evidence="11">
    <location>
        <begin position="401"/>
        <end position="430"/>
    </location>
</feature>
<dbReference type="KEGG" id="njp:NEJAP_1026"/>
<dbReference type="PROSITE" id="PS51379">
    <property type="entry name" value="4FE4S_FER_2"/>
    <property type="match status" value="2"/>
</dbReference>
<comment type="subcellular location">
    <subcellularLocation>
        <location evidence="8">Cell inner membrane</location>
        <topology evidence="8">Peripheral membrane protein</topology>
    </subcellularLocation>
</comment>
<evidence type="ECO:0000256" key="2">
    <source>
        <dbReference type="ARBA" id="ARBA00022485"/>
    </source>
</evidence>
<dbReference type="HAMAP" id="MF_00461">
    <property type="entry name" value="RsxC_RnfC"/>
    <property type="match status" value="1"/>
</dbReference>
<feature type="region of interest" description="Disordered" evidence="10">
    <location>
        <begin position="474"/>
        <end position="500"/>
    </location>
</feature>
<comment type="subunit">
    <text evidence="8">The complex is composed of six subunits: RnfA, RnfB, RnfC, RnfD, RnfE and RnfG.</text>
</comment>
<feature type="binding site" evidence="8">
    <location>
        <position position="371"/>
    </location>
    <ligand>
        <name>[4Fe-4S] cluster</name>
        <dbReference type="ChEBI" id="CHEBI:49883"/>
        <label>1</label>
    </ligand>
</feature>
<dbReference type="Pfam" id="PF01512">
    <property type="entry name" value="Complex1_51K"/>
    <property type="match status" value="1"/>
</dbReference>